<dbReference type="RefSeq" id="WP_111144933.1">
    <property type="nucleotide sequence ID" value="NZ_QKRB01000010.1"/>
</dbReference>
<name>A0A2W1LRH7_9BACL</name>
<dbReference type="AlphaFoldDB" id="A0A2W1LRH7"/>
<keyword evidence="3" id="KW-1185">Reference proteome</keyword>
<reference evidence="2 3" key="1">
    <citation type="submission" date="2018-06" db="EMBL/GenBank/DDBJ databases">
        <title>Paenibacillus imtechensis sp. nov.</title>
        <authorList>
            <person name="Pinnaka A.K."/>
            <person name="Singh H."/>
            <person name="Kaur M."/>
        </authorList>
    </citation>
    <scope>NUCLEOTIDE SEQUENCE [LARGE SCALE GENOMIC DNA]</scope>
    <source>
        <strain evidence="2 3">SMB1</strain>
    </source>
</reference>
<dbReference type="EMBL" id="QKRB01000010">
    <property type="protein sequence ID" value="PZD97572.1"/>
    <property type="molecule type" value="Genomic_DNA"/>
</dbReference>
<gene>
    <name evidence="2" type="ORF">DNH61_01490</name>
</gene>
<dbReference type="Proteomes" id="UP000249522">
    <property type="component" value="Unassembled WGS sequence"/>
</dbReference>
<evidence type="ECO:0000256" key="1">
    <source>
        <dbReference type="SAM" id="SignalP"/>
    </source>
</evidence>
<accession>A0A2W1LRH7</accession>
<feature type="chain" id="PRO_5016017088" evidence="1">
    <location>
        <begin position="25"/>
        <end position="130"/>
    </location>
</feature>
<protein>
    <submittedName>
        <fullName evidence="2">Uncharacterized protein</fullName>
    </submittedName>
</protein>
<evidence type="ECO:0000313" key="3">
    <source>
        <dbReference type="Proteomes" id="UP000249522"/>
    </source>
</evidence>
<feature type="signal peptide" evidence="1">
    <location>
        <begin position="1"/>
        <end position="24"/>
    </location>
</feature>
<keyword evidence="1" id="KW-0732">Signal</keyword>
<comment type="caution">
    <text evidence="2">The sequence shown here is derived from an EMBL/GenBank/DDBJ whole genome shotgun (WGS) entry which is preliminary data.</text>
</comment>
<organism evidence="2 3">
    <name type="scientific">Paenibacillus sambharensis</name>
    <dbReference type="NCBI Taxonomy" id="1803190"/>
    <lineage>
        <taxon>Bacteria</taxon>
        <taxon>Bacillati</taxon>
        <taxon>Bacillota</taxon>
        <taxon>Bacilli</taxon>
        <taxon>Bacillales</taxon>
        <taxon>Paenibacillaceae</taxon>
        <taxon>Paenibacillus</taxon>
    </lineage>
</organism>
<sequence length="130" mass="13795">MKLKKVVAAAVFSSVLVGAVSVSAYSGSYTFDIGYQVSGTTKHSLASKSTSTTVSAQSYYHSGNIHPDKDAYSVQLYKNWTTYYTISNLVADNVSVTKQFGTISAGDYTINVTKNGGKADKIIGSGTINQ</sequence>
<dbReference type="OrthoDB" id="2663834at2"/>
<proteinExistence type="predicted"/>
<evidence type="ECO:0000313" key="2">
    <source>
        <dbReference type="EMBL" id="PZD97572.1"/>
    </source>
</evidence>